<proteinExistence type="predicted"/>
<keyword evidence="2" id="KW-0413">Isomerase</keyword>
<reference evidence="2 3" key="1">
    <citation type="submission" date="2019-07" db="EMBL/GenBank/DDBJ databases">
        <title>Quadrisphaera sp. strain DD2A genome sequencing and assembly.</title>
        <authorList>
            <person name="Kim I."/>
        </authorList>
    </citation>
    <scope>NUCLEOTIDE SEQUENCE [LARGE SCALE GENOMIC DNA]</scope>
    <source>
        <strain evidence="2 3">DD2A</strain>
    </source>
</reference>
<dbReference type="Proteomes" id="UP000321234">
    <property type="component" value="Unassembled WGS sequence"/>
</dbReference>
<protein>
    <submittedName>
        <fullName evidence="2">Sugar phosphate isomerase/epimerase</fullName>
    </submittedName>
</protein>
<evidence type="ECO:0000259" key="1">
    <source>
        <dbReference type="Pfam" id="PF01261"/>
    </source>
</evidence>
<gene>
    <name evidence="2" type="ORF">FMM08_05740</name>
</gene>
<dbReference type="Pfam" id="PF01261">
    <property type="entry name" value="AP_endonuc_2"/>
    <property type="match status" value="1"/>
</dbReference>
<dbReference type="EMBL" id="VKAC01000003">
    <property type="protein sequence ID" value="TXR56997.1"/>
    <property type="molecule type" value="Genomic_DNA"/>
</dbReference>
<dbReference type="PANTHER" id="PTHR12110:SF53">
    <property type="entry name" value="BLR5974 PROTEIN"/>
    <property type="match status" value="1"/>
</dbReference>
<dbReference type="GO" id="GO:0016853">
    <property type="term" value="F:isomerase activity"/>
    <property type="evidence" value="ECO:0007669"/>
    <property type="project" value="UniProtKB-KW"/>
</dbReference>
<dbReference type="RefSeq" id="WP_147925418.1">
    <property type="nucleotide sequence ID" value="NZ_VKAC01000003.1"/>
</dbReference>
<evidence type="ECO:0000313" key="2">
    <source>
        <dbReference type="EMBL" id="TXR56997.1"/>
    </source>
</evidence>
<dbReference type="Gene3D" id="3.20.20.150">
    <property type="entry name" value="Divalent-metal-dependent TIM barrel enzymes"/>
    <property type="match status" value="1"/>
</dbReference>
<sequence length="275" mass="30006">MWTLSGFSDEISDDFQEQCSVVRGLGMGHLELRSAWGTNVLDLDEAQVRRALEVLQAHDLRVSSIGSPVGKVHLDADVAEHLDRARRAVELAQAFGARYVRVFSFFLRPDEAPEQVRDAVLERMAALAEVAAAGDVVFLHENEKGIYGDVPARCADVLSSVASPHLRAAWDAANFVQVGVRPHTEGYALLRPHLEYVQVKDAHLATGEVVPAGRGDGEVLDTVRALHEDGFDGFFSLEPHLAQAHELGGFSGPELFTTAHTAFTGLLRAESISYR</sequence>
<dbReference type="OrthoDB" id="9815124at2"/>
<accession>A0A5C8ZGQ2</accession>
<organism evidence="2 3">
    <name type="scientific">Quadrisphaera setariae</name>
    <dbReference type="NCBI Taxonomy" id="2593304"/>
    <lineage>
        <taxon>Bacteria</taxon>
        <taxon>Bacillati</taxon>
        <taxon>Actinomycetota</taxon>
        <taxon>Actinomycetes</taxon>
        <taxon>Kineosporiales</taxon>
        <taxon>Kineosporiaceae</taxon>
        <taxon>Quadrisphaera</taxon>
    </lineage>
</organism>
<dbReference type="InterPro" id="IPR036237">
    <property type="entry name" value="Xyl_isomerase-like_sf"/>
</dbReference>
<name>A0A5C8ZGQ2_9ACTN</name>
<dbReference type="InterPro" id="IPR050312">
    <property type="entry name" value="IolE/XylAMocC-like"/>
</dbReference>
<dbReference type="AlphaFoldDB" id="A0A5C8ZGQ2"/>
<dbReference type="SUPFAM" id="SSF51658">
    <property type="entry name" value="Xylose isomerase-like"/>
    <property type="match status" value="1"/>
</dbReference>
<comment type="caution">
    <text evidence="2">The sequence shown here is derived from an EMBL/GenBank/DDBJ whole genome shotgun (WGS) entry which is preliminary data.</text>
</comment>
<dbReference type="PANTHER" id="PTHR12110">
    <property type="entry name" value="HYDROXYPYRUVATE ISOMERASE"/>
    <property type="match status" value="1"/>
</dbReference>
<keyword evidence="3" id="KW-1185">Reference proteome</keyword>
<dbReference type="InterPro" id="IPR013022">
    <property type="entry name" value="Xyl_isomerase-like_TIM-brl"/>
</dbReference>
<feature type="domain" description="Xylose isomerase-like TIM barrel" evidence="1">
    <location>
        <begin position="25"/>
        <end position="240"/>
    </location>
</feature>
<evidence type="ECO:0000313" key="3">
    <source>
        <dbReference type="Proteomes" id="UP000321234"/>
    </source>
</evidence>